<feature type="transmembrane region" description="Helical" evidence="2">
    <location>
        <begin position="16"/>
        <end position="35"/>
    </location>
</feature>
<dbReference type="OrthoDB" id="5005773at2"/>
<dbReference type="AlphaFoldDB" id="A0A4P6EMS9"/>
<dbReference type="KEGG" id="xyl:ET495_12875"/>
<protein>
    <recommendedName>
        <fullName evidence="5">Polysaccharide chain length determinant N-terminal domain-containing protein</fullName>
    </recommendedName>
</protein>
<gene>
    <name evidence="3" type="ORF">ET495_12875</name>
</gene>
<name>A0A4P6EMS9_9MICO</name>
<keyword evidence="2" id="KW-0812">Transmembrane</keyword>
<feature type="transmembrane region" description="Helical" evidence="2">
    <location>
        <begin position="202"/>
        <end position="224"/>
    </location>
</feature>
<feature type="region of interest" description="Disordered" evidence="1">
    <location>
        <begin position="234"/>
        <end position="309"/>
    </location>
</feature>
<evidence type="ECO:0000256" key="2">
    <source>
        <dbReference type="SAM" id="Phobius"/>
    </source>
</evidence>
<keyword evidence="2" id="KW-1133">Transmembrane helix</keyword>
<proteinExistence type="predicted"/>
<sequence length="309" mass="31828">MDVPKYLEVLWNHRRLLVVGFVVAVLAGLLAGFTLQNGRIVSRAVHSYAASTTVLVGSPHQPLYQAEIPGQTLTQGQSAPVQKDLSQAAVVYAYVVAGAQVRASVEGEVGALADDEQITALRRTTQPGGDEKFPGRLALPILDVVGVSSDPGRAERISRAATTAFVTEVAHEQDASAMPTEQRIELTTLAEGDAVEADSSNAAIPVVVTALGVILVFVALAFILENARLRRGEVGPAHHGRRSRGRARRRGAAERPEKLGGMAADPAGGTASSVGGPSGLDGGSVDGGGLDGAAVAGDVERVPAGAGER</sequence>
<dbReference type="Proteomes" id="UP000291758">
    <property type="component" value="Chromosome"/>
</dbReference>
<accession>A0A4P6EMS9</accession>
<evidence type="ECO:0000313" key="3">
    <source>
        <dbReference type="EMBL" id="QAY63972.1"/>
    </source>
</evidence>
<reference evidence="3 4" key="1">
    <citation type="submission" date="2019-01" db="EMBL/GenBank/DDBJ databases">
        <title>Genome sequencing of strain 2JSPR-7.</title>
        <authorList>
            <person name="Heo J."/>
            <person name="Kim S.-J."/>
            <person name="Kim J.-S."/>
            <person name="Hong S.-B."/>
            <person name="Kwon S.-W."/>
        </authorList>
    </citation>
    <scope>NUCLEOTIDE SEQUENCE [LARGE SCALE GENOMIC DNA]</scope>
    <source>
        <strain evidence="3 4">2JSPR-7</strain>
    </source>
</reference>
<keyword evidence="2" id="KW-0472">Membrane</keyword>
<evidence type="ECO:0008006" key="5">
    <source>
        <dbReference type="Google" id="ProtNLM"/>
    </source>
</evidence>
<feature type="compositionally biased region" description="Gly residues" evidence="1">
    <location>
        <begin position="276"/>
        <end position="291"/>
    </location>
</feature>
<dbReference type="EMBL" id="CP035495">
    <property type="protein sequence ID" value="QAY63972.1"/>
    <property type="molecule type" value="Genomic_DNA"/>
</dbReference>
<organism evidence="3 4">
    <name type="scientific">Xylanimonas allomyrinae</name>
    <dbReference type="NCBI Taxonomy" id="2509459"/>
    <lineage>
        <taxon>Bacteria</taxon>
        <taxon>Bacillati</taxon>
        <taxon>Actinomycetota</taxon>
        <taxon>Actinomycetes</taxon>
        <taxon>Micrococcales</taxon>
        <taxon>Promicromonosporaceae</taxon>
        <taxon>Xylanimonas</taxon>
    </lineage>
</organism>
<keyword evidence="4" id="KW-1185">Reference proteome</keyword>
<evidence type="ECO:0000313" key="4">
    <source>
        <dbReference type="Proteomes" id="UP000291758"/>
    </source>
</evidence>
<feature type="compositionally biased region" description="Basic residues" evidence="1">
    <location>
        <begin position="238"/>
        <end position="250"/>
    </location>
</feature>
<evidence type="ECO:0000256" key="1">
    <source>
        <dbReference type="SAM" id="MobiDB-lite"/>
    </source>
</evidence>
<dbReference type="RefSeq" id="WP_129205132.1">
    <property type="nucleotide sequence ID" value="NZ_CP035495.1"/>
</dbReference>